<gene>
    <name evidence="2" type="primary">62</name>
    <name evidence="2" type="ORF">SEA_DRSIERRA_62</name>
</gene>
<evidence type="ECO:0000256" key="1">
    <source>
        <dbReference type="SAM" id="Phobius"/>
    </source>
</evidence>
<dbReference type="EMBL" id="MN908689">
    <property type="protein sequence ID" value="QIG58540.1"/>
    <property type="molecule type" value="Genomic_DNA"/>
</dbReference>
<dbReference type="Proteomes" id="UP000501199">
    <property type="component" value="Segment"/>
</dbReference>
<protein>
    <submittedName>
        <fullName evidence="2">Membrane protein</fullName>
    </submittedName>
</protein>
<keyword evidence="3" id="KW-1185">Reference proteome</keyword>
<keyword evidence="1" id="KW-0812">Transmembrane</keyword>
<sequence length="57" mass="6400">MELTFMDLLALHVGYVLTSLIIAAGFFALIFAVAFVAATLDIAKERRTRRRKESRNA</sequence>
<organism evidence="2 3">
    <name type="scientific">Arthrobacter phage DrSierra</name>
    <dbReference type="NCBI Taxonomy" id="2704034"/>
    <lineage>
        <taxon>Viruses</taxon>
        <taxon>Duplodnaviria</taxon>
        <taxon>Heunggongvirae</taxon>
        <taxon>Uroviricota</taxon>
        <taxon>Caudoviricetes</taxon>
        <taxon>Casidaviridae</taxon>
        <taxon>Manhattanvirus</taxon>
        <taxon>Manhattanvirus drsierra</taxon>
    </lineage>
</organism>
<keyword evidence="1" id="KW-1133">Transmembrane helix</keyword>
<name>A0A6G6XL97_9CAUD</name>
<dbReference type="KEGG" id="vg:77954781"/>
<evidence type="ECO:0000313" key="3">
    <source>
        <dbReference type="Proteomes" id="UP000501199"/>
    </source>
</evidence>
<dbReference type="GeneID" id="77954781"/>
<feature type="transmembrane region" description="Helical" evidence="1">
    <location>
        <begin position="20"/>
        <end position="43"/>
    </location>
</feature>
<accession>A0A6G6XL97</accession>
<keyword evidence="1" id="KW-0472">Membrane</keyword>
<dbReference type="RefSeq" id="YP_010678387.1">
    <property type="nucleotide sequence ID" value="NC_071034.1"/>
</dbReference>
<proteinExistence type="predicted"/>
<evidence type="ECO:0000313" key="2">
    <source>
        <dbReference type="EMBL" id="QIG58540.1"/>
    </source>
</evidence>
<reference evidence="3" key="1">
    <citation type="submission" date="2020-01" db="EMBL/GenBank/DDBJ databases">
        <authorList>
            <person name="Broll A.M."/>
            <person name="Firkus N.C."/>
            <person name="Hill J.A."/>
            <person name="Neidermyer S.M."/>
            <person name="Regnier T.M."/>
            <person name="Wang S.P."/>
            <person name="Yang C."/>
            <person name="Yang H.S."/>
            <person name="Bonilla J.A."/>
            <person name="Klyczek K."/>
            <person name="Garlena R.A."/>
            <person name="Russell D.A."/>
            <person name="Pope W.H."/>
            <person name="Jacobs-Sera D."/>
            <person name="Hatfull G.F."/>
        </authorList>
    </citation>
    <scope>NUCLEOTIDE SEQUENCE [LARGE SCALE GENOMIC DNA]</scope>
</reference>